<dbReference type="SUPFAM" id="SSF47336">
    <property type="entry name" value="ACP-like"/>
    <property type="match status" value="1"/>
</dbReference>
<dbReference type="SUPFAM" id="SSF51735">
    <property type="entry name" value="NAD(P)-binding Rossmann-fold domains"/>
    <property type="match status" value="2"/>
</dbReference>
<keyword evidence="4" id="KW-0045">Antibiotic biosynthesis</keyword>
<dbReference type="InterPro" id="IPR016035">
    <property type="entry name" value="Acyl_Trfase/lysoPLipase"/>
</dbReference>
<dbReference type="GO" id="GO:0031177">
    <property type="term" value="F:phosphopantetheine binding"/>
    <property type="evidence" value="ECO:0007669"/>
    <property type="project" value="InterPro"/>
</dbReference>
<evidence type="ECO:0000313" key="9">
    <source>
        <dbReference type="Proteomes" id="UP000477722"/>
    </source>
</evidence>
<dbReference type="Gene3D" id="1.10.1200.10">
    <property type="entry name" value="ACP-like"/>
    <property type="match status" value="1"/>
</dbReference>
<dbReference type="PANTHER" id="PTHR43775:SF51">
    <property type="entry name" value="INACTIVE PHENOLPHTHIOCEROL SYNTHESIS POLYKETIDE SYNTHASE TYPE I PKS1-RELATED"/>
    <property type="match status" value="1"/>
</dbReference>
<dbReference type="PANTHER" id="PTHR43775">
    <property type="entry name" value="FATTY ACID SYNTHASE"/>
    <property type="match status" value="1"/>
</dbReference>
<sequence>VDVGWSLATTRAALEHRAVLTGDTTITSGVTTEGRLAVLFTGQGSQRPGMGLDLYEQFPIFAEAFDAVCARLDVRLERPLREVLADGTGLEDTLWAQTALFALEVALYRLVESWGVVPDVLLGHSLGEITAAHVSGILDLDDACTLVAERGRLMQALPTGGGMLAVQATEADLTDATDLGLDIAAVNGPQSLVLSGDLETIERYAAECTAHGRRVNVLAVSHAFHSALMEPMLDDFATVLDSLTFHPARIPVVSNLTGAVAEPGTMQQPDYWLNQVRQPVRFADGVATTAELGVDRYLELGPDGVLSAMARDTVSDALFVPALRKDRDEAGSALTAISRLWTTGARIDWSKVFADWGGRTVDLPTYAFQRERYWPQPSTGAAVGNGLDSWRYRIVWKPLKQLTESPAASLSGTWAVVGSADGLRAEMVAALTDAGATAVSLPVDDVPRTRQDLMELLKHALVGSDPLAGVVSLTALDARDESAGVAETLELTHALDDSGIDARLWCVTSGAVSTGASDPVRNPAQALVWGLGRAIDRGGSARWGGLIDLPEEPAARDWTQFAAALLSGPEQLAIRDGQVRVPRLVPDAPETPDPVAGGEPVRWPESGTVLVAGGTGVIGAGAARWLADHGVRHLLLTGRDGSAAPGATELVADLTGRGAQVAVVACDPADRTALAKVLAEIPREHPPAAVVYAPEIAADAEPSELTSAGIDVIDRVVAGARHLHELTTDLGLSAFVLLASADGIWGNARQAARSAVGAYLEALAAYRGAGGAAAVSVAWGPWKDSGAGDPEELERLRQGGLQAMPPEVATGVLGRLPDRPGAGVAVADVNWSRFAAAYLADRARHLLADLPEVRRLRGIGAAADGADGPGGPREQWVRLPRAERLRAALRLVRAHTADVLAYPDMEAVEPEREFLDLGMSSLTAIELRDALQVATGAPLSSTVAFEHTTPTALAEHVLQALLGPDADDAVGVAGVAGADAESRGGGILRSLLREA</sequence>
<dbReference type="EMBL" id="JAAKZZ010000713">
    <property type="protein sequence ID" value="NGO73385.1"/>
    <property type="molecule type" value="Genomic_DNA"/>
</dbReference>
<feature type="non-terminal residue" evidence="8">
    <location>
        <position position="1"/>
    </location>
</feature>
<dbReference type="Pfam" id="PF00550">
    <property type="entry name" value="PP-binding"/>
    <property type="match status" value="1"/>
</dbReference>
<evidence type="ECO:0000256" key="4">
    <source>
        <dbReference type="ARBA" id="ARBA00023194"/>
    </source>
</evidence>
<dbReference type="CDD" id="cd08952">
    <property type="entry name" value="KR_1_SDR_x"/>
    <property type="match status" value="1"/>
</dbReference>
<dbReference type="GO" id="GO:0004312">
    <property type="term" value="F:fatty acid synthase activity"/>
    <property type="evidence" value="ECO:0007669"/>
    <property type="project" value="TreeGrafter"/>
</dbReference>
<accession>A0A6G4X786</accession>
<dbReference type="Pfam" id="PF08659">
    <property type="entry name" value="KR"/>
    <property type="match status" value="1"/>
</dbReference>
<dbReference type="InterPro" id="IPR050091">
    <property type="entry name" value="PKS_NRPS_Biosynth_Enz"/>
</dbReference>
<dbReference type="PROSITE" id="PS50075">
    <property type="entry name" value="CARRIER"/>
    <property type="match status" value="1"/>
</dbReference>
<evidence type="ECO:0000256" key="1">
    <source>
        <dbReference type="ARBA" id="ARBA00022450"/>
    </source>
</evidence>
<dbReference type="SMART" id="SM00827">
    <property type="entry name" value="PKS_AT"/>
    <property type="match status" value="1"/>
</dbReference>
<dbReference type="Gene3D" id="3.30.70.3290">
    <property type="match status" value="1"/>
</dbReference>
<keyword evidence="3 8" id="KW-0808">Transferase</keyword>
<dbReference type="InterPro" id="IPR057326">
    <property type="entry name" value="KR_dom"/>
</dbReference>
<dbReference type="InterPro" id="IPR020806">
    <property type="entry name" value="PKS_PP-bd"/>
</dbReference>
<dbReference type="Gene3D" id="3.40.50.720">
    <property type="entry name" value="NAD(P)-binding Rossmann-like Domain"/>
    <property type="match status" value="1"/>
</dbReference>
<dbReference type="InterPro" id="IPR014043">
    <property type="entry name" value="Acyl_transferase_dom"/>
</dbReference>
<feature type="domain" description="Carrier" evidence="7">
    <location>
        <begin position="883"/>
        <end position="961"/>
    </location>
</feature>
<evidence type="ECO:0000256" key="6">
    <source>
        <dbReference type="ARBA" id="ARBA00023315"/>
    </source>
</evidence>
<evidence type="ECO:0000259" key="7">
    <source>
        <dbReference type="PROSITE" id="PS50075"/>
    </source>
</evidence>
<dbReference type="InterPro" id="IPR036291">
    <property type="entry name" value="NAD(P)-bd_dom_sf"/>
</dbReference>
<keyword evidence="2" id="KW-0597">Phosphoprotein</keyword>
<keyword evidence="9" id="KW-1185">Reference proteome</keyword>
<proteinExistence type="predicted"/>
<gene>
    <name evidence="8" type="ORF">G5C65_34655</name>
</gene>
<keyword evidence="1" id="KW-0596">Phosphopantetheine</keyword>
<dbReference type="RefSeq" id="WP_165303033.1">
    <property type="nucleotide sequence ID" value="NZ_JAAKZZ010000713.1"/>
</dbReference>
<reference evidence="8 9" key="1">
    <citation type="submission" date="2020-02" db="EMBL/GenBank/DDBJ databases">
        <title>Whole-genome analyses of novel actinobacteria.</title>
        <authorList>
            <person name="Sahin N."/>
            <person name="Tatar D."/>
        </authorList>
    </citation>
    <scope>NUCLEOTIDE SEQUENCE [LARGE SCALE GENOMIC DNA]</scope>
    <source>
        <strain evidence="8 9">SB3404</strain>
    </source>
</reference>
<evidence type="ECO:0000256" key="3">
    <source>
        <dbReference type="ARBA" id="ARBA00022679"/>
    </source>
</evidence>
<evidence type="ECO:0000256" key="2">
    <source>
        <dbReference type="ARBA" id="ARBA00022553"/>
    </source>
</evidence>
<evidence type="ECO:0000256" key="5">
    <source>
        <dbReference type="ARBA" id="ARBA00023268"/>
    </source>
</evidence>
<keyword evidence="6 8" id="KW-0012">Acyltransferase</keyword>
<feature type="non-terminal residue" evidence="8">
    <location>
        <position position="995"/>
    </location>
</feature>
<dbReference type="InterPro" id="IPR001227">
    <property type="entry name" value="Ac_transferase_dom_sf"/>
</dbReference>
<dbReference type="Pfam" id="PF00698">
    <property type="entry name" value="Acyl_transf_1"/>
    <property type="match status" value="1"/>
</dbReference>
<dbReference type="GO" id="GO:0017000">
    <property type="term" value="P:antibiotic biosynthetic process"/>
    <property type="evidence" value="ECO:0007669"/>
    <property type="project" value="UniProtKB-KW"/>
</dbReference>
<name>A0A6G4X786_9ACTN</name>
<dbReference type="InterPro" id="IPR013968">
    <property type="entry name" value="PKS_KR"/>
</dbReference>
<dbReference type="InterPro" id="IPR009081">
    <property type="entry name" value="PP-bd_ACP"/>
</dbReference>
<keyword evidence="5" id="KW-0511">Multifunctional enzyme</keyword>
<dbReference type="InterPro" id="IPR016036">
    <property type="entry name" value="Malonyl_transacylase_ACP-bd"/>
</dbReference>
<evidence type="ECO:0000313" key="8">
    <source>
        <dbReference type="EMBL" id="NGO73385.1"/>
    </source>
</evidence>
<dbReference type="GO" id="GO:0006633">
    <property type="term" value="P:fatty acid biosynthetic process"/>
    <property type="evidence" value="ECO:0007669"/>
    <property type="project" value="TreeGrafter"/>
</dbReference>
<dbReference type="Gene3D" id="3.40.366.10">
    <property type="entry name" value="Malonyl-Coenzyme A Acyl Carrier Protein, domain 2"/>
    <property type="match status" value="1"/>
</dbReference>
<dbReference type="SMART" id="SM00822">
    <property type="entry name" value="PKS_KR"/>
    <property type="match status" value="1"/>
</dbReference>
<dbReference type="SUPFAM" id="SSF55048">
    <property type="entry name" value="Probable ACP-binding domain of malonyl-CoA ACP transacylase"/>
    <property type="match status" value="1"/>
</dbReference>
<dbReference type="PROSITE" id="PS00012">
    <property type="entry name" value="PHOSPHOPANTETHEINE"/>
    <property type="match status" value="1"/>
</dbReference>
<protein>
    <submittedName>
        <fullName evidence="8">Acyltransferase domain-containing protein</fullName>
    </submittedName>
</protein>
<dbReference type="SMART" id="SM00823">
    <property type="entry name" value="PKS_PP"/>
    <property type="match status" value="1"/>
</dbReference>
<dbReference type="SMART" id="SM01294">
    <property type="entry name" value="PKS_PP_betabranch"/>
    <property type="match status" value="1"/>
</dbReference>
<comment type="caution">
    <text evidence="8">The sequence shown here is derived from an EMBL/GenBank/DDBJ whole genome shotgun (WGS) entry which is preliminary data.</text>
</comment>
<organism evidence="8 9">
    <name type="scientific">Streptomyces boncukensis</name>
    <dbReference type="NCBI Taxonomy" id="2711219"/>
    <lineage>
        <taxon>Bacteria</taxon>
        <taxon>Bacillati</taxon>
        <taxon>Actinomycetota</taxon>
        <taxon>Actinomycetes</taxon>
        <taxon>Kitasatosporales</taxon>
        <taxon>Streptomycetaceae</taxon>
        <taxon>Streptomyces</taxon>
    </lineage>
</organism>
<dbReference type="SUPFAM" id="SSF52151">
    <property type="entry name" value="FabD/lysophospholipase-like"/>
    <property type="match status" value="1"/>
</dbReference>
<dbReference type="Proteomes" id="UP000477722">
    <property type="component" value="Unassembled WGS sequence"/>
</dbReference>
<dbReference type="InterPro" id="IPR036736">
    <property type="entry name" value="ACP-like_sf"/>
</dbReference>
<dbReference type="AlphaFoldDB" id="A0A6G4X786"/>
<dbReference type="InterPro" id="IPR006162">
    <property type="entry name" value="Ppantetheine_attach_site"/>
</dbReference>